<keyword evidence="1 12" id="KW-0240">DNA-directed RNA polymerase</keyword>
<comment type="catalytic activity">
    <reaction evidence="12">
        <text>ssDNA + n NTP = ssDNA/pppN(pN)n-1 hybrid + (n-1) diphosphate.</text>
        <dbReference type="EC" id="2.7.7.101"/>
    </reaction>
</comment>
<evidence type="ECO:0000256" key="3">
    <source>
        <dbReference type="ARBA" id="ARBA00022679"/>
    </source>
</evidence>
<keyword evidence="11 12" id="KW-0804">Transcription</keyword>
<keyword evidence="10 12" id="KW-0238">DNA-binding</keyword>
<dbReference type="InterPro" id="IPR016136">
    <property type="entry name" value="DNA_helicase_N/primase_C"/>
</dbReference>
<feature type="domain" description="Toprim" evidence="15">
    <location>
        <begin position="263"/>
        <end position="344"/>
    </location>
</feature>
<dbReference type="CDD" id="cd03364">
    <property type="entry name" value="TOPRIM_DnaG_primases"/>
    <property type="match status" value="1"/>
</dbReference>
<dbReference type="GO" id="GO:0006269">
    <property type="term" value="P:DNA replication, synthesis of primer"/>
    <property type="evidence" value="ECO:0007669"/>
    <property type="project" value="UniProtKB-UniRule"/>
</dbReference>
<dbReference type="SMART" id="SM00400">
    <property type="entry name" value="ZnF_CHCC"/>
    <property type="match status" value="1"/>
</dbReference>
<dbReference type="InterPro" id="IPR006295">
    <property type="entry name" value="DNA_primase_DnaG"/>
</dbReference>
<comment type="cofactor">
    <cofactor evidence="12 13 14">
        <name>Zn(2+)</name>
        <dbReference type="ChEBI" id="CHEBI:29105"/>
    </cofactor>
    <text evidence="12 13 14">Binds 1 zinc ion per monomer.</text>
</comment>
<dbReference type="HAMAP" id="MF_00974">
    <property type="entry name" value="DNA_primase_DnaG"/>
    <property type="match status" value="1"/>
</dbReference>
<accession>A0A926D459</accession>
<comment type="caution">
    <text evidence="16">The sequence shown here is derived from an EMBL/GenBank/DDBJ whole genome shotgun (WGS) entry which is preliminary data.</text>
</comment>
<dbReference type="InterPro" id="IPR037068">
    <property type="entry name" value="DNA_primase_core_N_sf"/>
</dbReference>
<evidence type="ECO:0000256" key="14">
    <source>
        <dbReference type="PIRSR" id="PIRSR002811-1"/>
    </source>
</evidence>
<dbReference type="InterPro" id="IPR006171">
    <property type="entry name" value="TOPRIM_dom"/>
</dbReference>
<keyword evidence="4 12" id="KW-0548">Nucleotidyltransferase</keyword>
<gene>
    <name evidence="12" type="primary">dnaG</name>
    <name evidence="16" type="ORF">H8696_03570</name>
</gene>
<dbReference type="GO" id="GO:0003899">
    <property type="term" value="F:DNA-directed RNA polymerase activity"/>
    <property type="evidence" value="ECO:0007669"/>
    <property type="project" value="UniProtKB-UniRule"/>
</dbReference>
<evidence type="ECO:0000256" key="10">
    <source>
        <dbReference type="ARBA" id="ARBA00023125"/>
    </source>
</evidence>
<keyword evidence="7 12" id="KW-0863">Zinc-finger</keyword>
<dbReference type="GO" id="GO:0008270">
    <property type="term" value="F:zinc ion binding"/>
    <property type="evidence" value="ECO:0007669"/>
    <property type="project" value="UniProtKB-UniRule"/>
</dbReference>
<keyword evidence="5 12" id="KW-0235">DNA replication</keyword>
<dbReference type="NCBIfam" id="TIGR01391">
    <property type="entry name" value="dnaG"/>
    <property type="match status" value="1"/>
</dbReference>
<dbReference type="Gene3D" id="1.10.860.10">
    <property type="entry name" value="DNAb Helicase, Chain A"/>
    <property type="match status" value="1"/>
</dbReference>
<sequence length="611" mass="69816">MGGAMPGFFSQEFLDEVCEKNDIVDVISGYVPLKSKGSRMWGCCPFHQEKTPSFSVNPGQQFYYCFGCHAGGNVIHFVMEMEKLSFPDSVRLLADRCGMAYETQGDESAYKRQREEKERLYGIVKIAGRYFYDRLWDEQGGAGARAYLARRGMKGSTVRQFGMGYAPDGWEGLVQHLTEKGCDLERAASLGLIHKGKKEGYYDAFRNRVIFPIILPNNRVIGFGGRVLDQSLPKYINSPESKIFVKGEHLYGLRQLKKQRDVDAVFLVEGYMDVVSLANFGVTNAVASLGTALTEQQARLLKRYVPRVYLSYDGDGAGRKATLRGLDILRNEGLDVRVMRMPDGKDPDEFIRAEGKDAFLELSRDAMELVRYKLTLLEESADLSTPEGRMDFAEKSCAMLARDVKTALELDLYGEYVCQRSGFALETVKNRVGQLQQKKPAKVPVKAMERLTENKNAAGRYNKEEQEARSERLMEQKLLYIWMQYPFVRERVDVTKDDFLYEEHGKLFEEIARGAGSWNELLGGITDGEWAKVVAAVEKERVPAKDALDMAELLANRLKQRRIQQRIRDLQDGFPKAEPSRRQEILQELERLNKQYRSLKEWTQRRETLEK</sequence>
<evidence type="ECO:0000256" key="6">
    <source>
        <dbReference type="ARBA" id="ARBA00022723"/>
    </source>
</evidence>
<evidence type="ECO:0000256" key="8">
    <source>
        <dbReference type="ARBA" id="ARBA00022833"/>
    </source>
</evidence>
<dbReference type="FunFam" id="3.40.1360.10:FF:000002">
    <property type="entry name" value="DNA primase"/>
    <property type="match status" value="1"/>
</dbReference>
<dbReference type="GO" id="GO:0000428">
    <property type="term" value="C:DNA-directed RNA polymerase complex"/>
    <property type="evidence" value="ECO:0007669"/>
    <property type="project" value="UniProtKB-KW"/>
</dbReference>
<dbReference type="PIRSF" id="PIRSF002811">
    <property type="entry name" value="DnaG"/>
    <property type="match status" value="1"/>
</dbReference>
<dbReference type="GO" id="GO:0005737">
    <property type="term" value="C:cytoplasm"/>
    <property type="evidence" value="ECO:0007669"/>
    <property type="project" value="TreeGrafter"/>
</dbReference>
<dbReference type="Pfam" id="PF08275">
    <property type="entry name" value="DNAG_N"/>
    <property type="match status" value="1"/>
</dbReference>
<keyword evidence="9" id="KW-0460">Magnesium</keyword>
<dbReference type="GO" id="GO:1990077">
    <property type="term" value="C:primosome complex"/>
    <property type="evidence" value="ECO:0007669"/>
    <property type="project" value="UniProtKB-KW"/>
</dbReference>
<name>A0A926D459_9FIRM</name>
<dbReference type="RefSeq" id="WP_249314991.1">
    <property type="nucleotide sequence ID" value="NZ_JACRSR010000001.1"/>
</dbReference>
<evidence type="ECO:0000256" key="2">
    <source>
        <dbReference type="ARBA" id="ARBA00022515"/>
    </source>
</evidence>
<dbReference type="InterPro" id="IPR002694">
    <property type="entry name" value="Znf_CHC2"/>
</dbReference>
<organism evidence="16 17">
    <name type="scientific">Gehongia tenuis</name>
    <dbReference type="NCBI Taxonomy" id="2763655"/>
    <lineage>
        <taxon>Bacteria</taxon>
        <taxon>Bacillati</taxon>
        <taxon>Bacillota</taxon>
        <taxon>Clostridia</taxon>
        <taxon>Christensenellales</taxon>
        <taxon>Christensenellaceae</taxon>
        <taxon>Gehongia</taxon>
    </lineage>
</organism>
<dbReference type="Proteomes" id="UP000623172">
    <property type="component" value="Unassembled WGS sequence"/>
</dbReference>
<dbReference type="InterPro" id="IPR050219">
    <property type="entry name" value="DnaG_primase"/>
</dbReference>
<evidence type="ECO:0000256" key="5">
    <source>
        <dbReference type="ARBA" id="ARBA00022705"/>
    </source>
</evidence>
<reference evidence="16" key="1">
    <citation type="submission" date="2020-08" db="EMBL/GenBank/DDBJ databases">
        <title>Genome public.</title>
        <authorList>
            <person name="Liu C."/>
            <person name="Sun Q."/>
        </authorList>
    </citation>
    <scope>NUCLEOTIDE SEQUENCE</scope>
    <source>
        <strain evidence="16">NSJ-53</strain>
    </source>
</reference>
<dbReference type="Gene3D" id="3.40.1360.10">
    <property type="match status" value="1"/>
</dbReference>
<dbReference type="EC" id="2.7.7.101" evidence="12"/>
<keyword evidence="6 12" id="KW-0479">Metal-binding</keyword>
<keyword evidence="8 12" id="KW-0862">Zinc</keyword>
<feature type="zinc finger region" description="CHC2-type" evidence="12 14">
    <location>
        <begin position="44"/>
        <end position="68"/>
    </location>
</feature>
<evidence type="ECO:0000256" key="11">
    <source>
        <dbReference type="ARBA" id="ARBA00023163"/>
    </source>
</evidence>
<dbReference type="InterPro" id="IPR034151">
    <property type="entry name" value="TOPRIM_DnaG_bac"/>
</dbReference>
<dbReference type="Gene3D" id="3.90.580.10">
    <property type="entry name" value="Zinc finger, CHC2-type domain"/>
    <property type="match status" value="1"/>
</dbReference>
<proteinExistence type="inferred from homology"/>
<dbReference type="PROSITE" id="PS50880">
    <property type="entry name" value="TOPRIM"/>
    <property type="match status" value="1"/>
</dbReference>
<comment type="domain">
    <text evidence="12">Contains an N-terminal zinc-binding domain, a central core domain that contains the primase activity, and a C-terminal DnaB-binding domain.</text>
</comment>
<dbReference type="AlphaFoldDB" id="A0A926D459"/>
<evidence type="ECO:0000256" key="13">
    <source>
        <dbReference type="PIRNR" id="PIRNR002811"/>
    </source>
</evidence>
<protein>
    <recommendedName>
        <fullName evidence="12 13">DNA primase</fullName>
        <ecNumber evidence="12">2.7.7.101</ecNumber>
    </recommendedName>
</protein>
<dbReference type="PANTHER" id="PTHR30313:SF2">
    <property type="entry name" value="DNA PRIMASE"/>
    <property type="match status" value="1"/>
</dbReference>
<dbReference type="GO" id="GO:0003677">
    <property type="term" value="F:DNA binding"/>
    <property type="evidence" value="ECO:0007669"/>
    <property type="project" value="UniProtKB-KW"/>
</dbReference>
<evidence type="ECO:0000256" key="4">
    <source>
        <dbReference type="ARBA" id="ARBA00022695"/>
    </source>
</evidence>
<comment type="function">
    <text evidence="12 13">RNA polymerase that catalyzes the synthesis of short RNA molecules used as primers for DNA polymerase during DNA replication.</text>
</comment>
<dbReference type="Pfam" id="PF13155">
    <property type="entry name" value="Toprim_2"/>
    <property type="match status" value="1"/>
</dbReference>
<evidence type="ECO:0000313" key="17">
    <source>
        <dbReference type="Proteomes" id="UP000623172"/>
    </source>
</evidence>
<evidence type="ECO:0000256" key="9">
    <source>
        <dbReference type="ARBA" id="ARBA00022842"/>
    </source>
</evidence>
<dbReference type="SMART" id="SM00493">
    <property type="entry name" value="TOPRIM"/>
    <property type="match status" value="1"/>
</dbReference>
<dbReference type="InterPro" id="IPR036977">
    <property type="entry name" value="DNA_primase_Znf_CHC2"/>
</dbReference>
<dbReference type="InterPro" id="IPR030846">
    <property type="entry name" value="DnaG_bac"/>
</dbReference>
<comment type="subunit">
    <text evidence="12">Monomer. Interacts with DnaB.</text>
</comment>
<evidence type="ECO:0000256" key="7">
    <source>
        <dbReference type="ARBA" id="ARBA00022771"/>
    </source>
</evidence>
<dbReference type="PANTHER" id="PTHR30313">
    <property type="entry name" value="DNA PRIMASE"/>
    <property type="match status" value="1"/>
</dbReference>
<evidence type="ECO:0000256" key="12">
    <source>
        <dbReference type="HAMAP-Rule" id="MF_00974"/>
    </source>
</evidence>
<dbReference type="SUPFAM" id="SSF56731">
    <property type="entry name" value="DNA primase core"/>
    <property type="match status" value="1"/>
</dbReference>
<dbReference type="Gene3D" id="3.90.980.10">
    <property type="entry name" value="DNA primase, catalytic core, N-terminal domain"/>
    <property type="match status" value="1"/>
</dbReference>
<comment type="similarity">
    <text evidence="12 13">Belongs to the DnaG primase family.</text>
</comment>
<evidence type="ECO:0000259" key="15">
    <source>
        <dbReference type="PROSITE" id="PS50880"/>
    </source>
</evidence>
<evidence type="ECO:0000256" key="1">
    <source>
        <dbReference type="ARBA" id="ARBA00022478"/>
    </source>
</evidence>
<evidence type="ECO:0000313" key="16">
    <source>
        <dbReference type="EMBL" id="MBC8530921.1"/>
    </source>
</evidence>
<dbReference type="SUPFAM" id="SSF57783">
    <property type="entry name" value="Zinc beta-ribbon"/>
    <property type="match status" value="1"/>
</dbReference>
<dbReference type="InterPro" id="IPR013264">
    <property type="entry name" value="DNAG_N"/>
</dbReference>
<dbReference type="FunFam" id="3.90.580.10:FF:000001">
    <property type="entry name" value="DNA primase"/>
    <property type="match status" value="1"/>
</dbReference>
<dbReference type="EMBL" id="JACRSR010000001">
    <property type="protein sequence ID" value="MBC8530921.1"/>
    <property type="molecule type" value="Genomic_DNA"/>
</dbReference>
<keyword evidence="17" id="KW-1185">Reference proteome</keyword>
<keyword evidence="2 12" id="KW-0639">Primosome</keyword>
<dbReference type="Pfam" id="PF01807">
    <property type="entry name" value="Zn_ribbon_DnaG"/>
    <property type="match status" value="1"/>
</dbReference>
<keyword evidence="3 12" id="KW-0808">Transferase</keyword>